<dbReference type="Gene3D" id="3.30.70.330">
    <property type="match status" value="1"/>
</dbReference>
<reference evidence="1 2" key="2">
    <citation type="submission" date="2018-11" db="EMBL/GenBank/DDBJ databases">
        <authorList>
            <consortium name="Pathogen Informatics"/>
        </authorList>
    </citation>
    <scope>NUCLEOTIDE SEQUENCE [LARGE SCALE GENOMIC DNA]</scope>
</reference>
<name>A0A183TVR8_TOXCA</name>
<organism evidence="2 3">
    <name type="scientific">Toxocara canis</name>
    <name type="common">Canine roundworm</name>
    <dbReference type="NCBI Taxonomy" id="6265"/>
    <lineage>
        <taxon>Eukaryota</taxon>
        <taxon>Metazoa</taxon>
        <taxon>Ecdysozoa</taxon>
        <taxon>Nematoda</taxon>
        <taxon>Chromadorea</taxon>
        <taxon>Rhabditida</taxon>
        <taxon>Spirurina</taxon>
        <taxon>Ascaridomorpha</taxon>
        <taxon>Ascaridoidea</taxon>
        <taxon>Toxocaridae</taxon>
        <taxon>Toxocara</taxon>
    </lineage>
</organism>
<dbReference type="EMBL" id="UYWY01000143">
    <property type="protein sequence ID" value="VDM24052.1"/>
    <property type="molecule type" value="Genomic_DNA"/>
</dbReference>
<dbReference type="AlphaFoldDB" id="A0A183TVR8"/>
<evidence type="ECO:0000313" key="1">
    <source>
        <dbReference type="EMBL" id="VDM24052.1"/>
    </source>
</evidence>
<dbReference type="InterPro" id="IPR012677">
    <property type="entry name" value="Nucleotide-bd_a/b_plait_sf"/>
</dbReference>
<sequence length="166" mass="18541">MQSGKLLYSGNRGAYKKRSYLSSVRPRAGGRTFGRSDLARKVKIHITNLATSLTSADLSELFDKYAIESITICHDEEGEPIGAADVVTDVVSAGEIISSFKGVAMDGLILHMFIIDENKDRTPWAYDNERFKCKPYLRNGRPLISRLGRAYYQASFLLFLQLATIL</sequence>
<dbReference type="GO" id="GO:0003676">
    <property type="term" value="F:nucleic acid binding"/>
    <property type="evidence" value="ECO:0007669"/>
    <property type="project" value="InterPro"/>
</dbReference>
<gene>
    <name evidence="1" type="ORF">TCNE_LOCUS338</name>
</gene>
<dbReference type="InterPro" id="IPR035979">
    <property type="entry name" value="RBD_domain_sf"/>
</dbReference>
<proteinExistence type="predicted"/>
<accession>A0A183TVR8</accession>
<protein>
    <submittedName>
        <fullName evidence="3">RRM domain-containing protein</fullName>
    </submittedName>
</protein>
<keyword evidence="2" id="KW-1185">Reference proteome</keyword>
<evidence type="ECO:0000313" key="2">
    <source>
        <dbReference type="Proteomes" id="UP000050794"/>
    </source>
</evidence>
<reference evidence="3" key="1">
    <citation type="submission" date="2016-06" db="UniProtKB">
        <authorList>
            <consortium name="WormBaseParasite"/>
        </authorList>
    </citation>
    <scope>IDENTIFICATION</scope>
</reference>
<dbReference type="Proteomes" id="UP000050794">
    <property type="component" value="Unassembled WGS sequence"/>
</dbReference>
<dbReference type="WBParaSite" id="TCNE_0000033701-mRNA-1">
    <property type="protein sequence ID" value="TCNE_0000033701-mRNA-1"/>
    <property type="gene ID" value="TCNE_0000033701"/>
</dbReference>
<evidence type="ECO:0000313" key="3">
    <source>
        <dbReference type="WBParaSite" id="TCNE_0000033701-mRNA-1"/>
    </source>
</evidence>
<dbReference type="SUPFAM" id="SSF54928">
    <property type="entry name" value="RNA-binding domain, RBD"/>
    <property type="match status" value="1"/>
</dbReference>